<proteinExistence type="predicted"/>
<sequence>MVASYTANLAAFLVLDQPEKSLSGINDPRLRNPSANFSYATVLDTNTYQFFKRHVELSTMFRKMEGHNVKSAKDAIQQLLNGTLSAFIWDSTRVDFEAAKHCELRTRGSLFGRSAYGIGLQKHSPWTPHITNAILRLAESGMMEKLDYKWITGAGRKACVYESHKTPARLGLANMRDIFVLVAVAILLGAIFSAFEVIIGQRREKELKRKQLAKKYANQWLRISRQRKLSAQLLSPPPAPRKFSEIPIRQFQKYSLEAPKILRYGSDRPRSASPRTRPTRFVPDLNFNRLPVKCYCSRCRNAIETVPQPILGRFAYISVVFFVFTFLWPCSLLPCFLTMFADYIHVCPICNHVVGKFRRGQKPKFYV</sequence>
<dbReference type="Proteomes" id="UP000887576">
    <property type="component" value="Unplaced"/>
</dbReference>
<dbReference type="WBParaSite" id="JU765_v2.g17414.t1">
    <property type="protein sequence ID" value="JU765_v2.g17414.t1"/>
    <property type="gene ID" value="JU765_v2.g17414"/>
</dbReference>
<protein>
    <submittedName>
        <fullName evidence="2">LITAF domain-containing protein</fullName>
    </submittedName>
</protein>
<evidence type="ECO:0000313" key="1">
    <source>
        <dbReference type="Proteomes" id="UP000887576"/>
    </source>
</evidence>
<evidence type="ECO:0000313" key="2">
    <source>
        <dbReference type="WBParaSite" id="JU765_v2.g17414.t1"/>
    </source>
</evidence>
<organism evidence="1 2">
    <name type="scientific">Panagrolaimus sp. JU765</name>
    <dbReference type="NCBI Taxonomy" id="591449"/>
    <lineage>
        <taxon>Eukaryota</taxon>
        <taxon>Metazoa</taxon>
        <taxon>Ecdysozoa</taxon>
        <taxon>Nematoda</taxon>
        <taxon>Chromadorea</taxon>
        <taxon>Rhabditida</taxon>
        <taxon>Tylenchina</taxon>
        <taxon>Panagrolaimomorpha</taxon>
        <taxon>Panagrolaimoidea</taxon>
        <taxon>Panagrolaimidae</taxon>
        <taxon>Panagrolaimus</taxon>
    </lineage>
</organism>
<accession>A0AC34QM25</accession>
<name>A0AC34QM25_9BILA</name>
<reference evidence="2" key="1">
    <citation type="submission" date="2022-11" db="UniProtKB">
        <authorList>
            <consortium name="WormBaseParasite"/>
        </authorList>
    </citation>
    <scope>IDENTIFICATION</scope>
</reference>